<dbReference type="RefSeq" id="WP_187036883.1">
    <property type="nucleotide sequence ID" value="NZ_CP060286.1"/>
</dbReference>
<protein>
    <submittedName>
        <fullName evidence="1">Uncharacterized protein</fullName>
    </submittedName>
</protein>
<reference evidence="1 2" key="1">
    <citation type="submission" date="2020-08" db="EMBL/GenBank/DDBJ databases">
        <title>The isolate Caproiciproducens sp. 7D4C2 produces n-caproate at mildly acidic conditions from hexoses: genome and rBOX comparison with related strains and chain-elongating bacteria.</title>
        <authorList>
            <person name="Esquivel-Elizondo S."/>
            <person name="Bagci C."/>
            <person name="Temovska M."/>
            <person name="Jeon B.S."/>
            <person name="Bessarab I."/>
            <person name="Williams R.B.H."/>
            <person name="Huson D.H."/>
            <person name="Angenent L.T."/>
        </authorList>
    </citation>
    <scope>NUCLEOTIDE SEQUENCE [LARGE SCALE GENOMIC DNA]</scope>
    <source>
        <strain evidence="1 2">7D4C2</strain>
    </source>
</reference>
<organism evidence="1 2">
    <name type="scientific">Caproicibacter fermentans</name>
    <dbReference type="NCBI Taxonomy" id="2576756"/>
    <lineage>
        <taxon>Bacteria</taxon>
        <taxon>Bacillati</taxon>
        <taxon>Bacillota</taxon>
        <taxon>Clostridia</taxon>
        <taxon>Eubacteriales</taxon>
        <taxon>Acutalibacteraceae</taxon>
        <taxon>Caproicibacter</taxon>
    </lineage>
</organism>
<gene>
    <name evidence="1" type="ORF">HCR03_04665</name>
</gene>
<evidence type="ECO:0000313" key="2">
    <source>
        <dbReference type="Proteomes" id="UP000515909"/>
    </source>
</evidence>
<dbReference type="EMBL" id="CP060286">
    <property type="protein sequence ID" value="QNK41560.1"/>
    <property type="molecule type" value="Genomic_DNA"/>
</dbReference>
<evidence type="ECO:0000313" key="1">
    <source>
        <dbReference type="EMBL" id="QNK41560.1"/>
    </source>
</evidence>
<proteinExistence type="predicted"/>
<dbReference type="KEGG" id="cfem:HCR03_04665"/>
<sequence>MKSFLSANLEKYLKDGWQVVSYTHGQPAPENKRSNLYAAMESAKAQHPEAKEFDYVLGGHRRNYSDGFEIAVIMR</sequence>
<dbReference type="Proteomes" id="UP000515909">
    <property type="component" value="Chromosome"/>
</dbReference>
<name>A0A7G8TD69_9FIRM</name>
<dbReference type="AlphaFoldDB" id="A0A7G8TD69"/>
<accession>A0A7G8TD69</accession>